<proteinExistence type="inferred from homology"/>
<evidence type="ECO:0000256" key="3">
    <source>
        <dbReference type="ARBA" id="ARBA00006667"/>
    </source>
</evidence>
<dbReference type="GO" id="GO:0032541">
    <property type="term" value="C:cortical endoplasmic reticulum"/>
    <property type="evidence" value="ECO:0007669"/>
    <property type="project" value="TreeGrafter"/>
</dbReference>
<evidence type="ECO:0000256" key="14">
    <source>
        <dbReference type="ARBA" id="ARBA00024146"/>
    </source>
</evidence>
<evidence type="ECO:0000259" key="17">
    <source>
        <dbReference type="PROSITE" id="PS50191"/>
    </source>
</evidence>
<keyword evidence="7" id="KW-0349">Heme</keyword>
<evidence type="ECO:0000256" key="1">
    <source>
        <dbReference type="ARBA" id="ARBA00001970"/>
    </source>
</evidence>
<sequence length="302" mass="35025">MSDYPETVILPTEQSKKTFEQFLTKIPDIIKDADYDELYGYQLNPEGKSYNAPVAQALLFKYFKANDYKLTESIAQLTASLKWRKEFKPLKAAYYETHDEKYKNIGYLTYKDESPANLKVITWNLYGLTSPDVKNAKDYFKDLDGFVRWRIGLMEQAIGLLDFTNKENNYVAQIHDYSGVSFLSSDSSVKKIGKKVVQLFQAHYPEFLSAKYFLNFPFVLAWIYNFIVKNWFISAETVKKFHILHSGKDLVKEFKVPGLPKKYGGNGGDLKSQNYDVKLIKLSPYTEEILKRNFENEADDVD</sequence>
<evidence type="ECO:0000256" key="12">
    <source>
        <dbReference type="ARBA" id="ARBA00023055"/>
    </source>
</evidence>
<evidence type="ECO:0000256" key="16">
    <source>
        <dbReference type="RuleBase" id="RU367059"/>
    </source>
</evidence>
<evidence type="ECO:0000256" key="13">
    <source>
        <dbReference type="ARBA" id="ARBA00023136"/>
    </source>
</evidence>
<keyword evidence="6 16" id="KW-0963">Cytoplasm</keyword>
<evidence type="ECO:0000256" key="15">
    <source>
        <dbReference type="ARBA" id="ARBA00024180"/>
    </source>
</evidence>
<dbReference type="Proteomes" id="UP001360560">
    <property type="component" value="Unassembled WGS sequence"/>
</dbReference>
<keyword evidence="11" id="KW-0408">Iron</keyword>
<comment type="caution">
    <text evidence="18">The sequence shown here is derived from an EMBL/GenBank/DDBJ whole genome shotgun (WGS) entry which is preliminary data.</text>
</comment>
<keyword evidence="12 16" id="KW-0445">Lipid transport</keyword>
<dbReference type="GeneID" id="90072076"/>
<name>A0AAV5QHM1_9ASCO</name>
<dbReference type="GO" id="GO:0008526">
    <property type="term" value="F:phosphatidylinositol transfer activity"/>
    <property type="evidence" value="ECO:0007669"/>
    <property type="project" value="UniProtKB-UniRule"/>
</dbReference>
<dbReference type="PROSITE" id="PS50191">
    <property type="entry name" value="CRAL_TRIO"/>
    <property type="match status" value="1"/>
</dbReference>
<evidence type="ECO:0000256" key="6">
    <source>
        <dbReference type="ARBA" id="ARBA00022490"/>
    </source>
</evidence>
<keyword evidence="5 16" id="KW-0813">Transport</keyword>
<dbReference type="InterPro" id="IPR042938">
    <property type="entry name" value="Sfh5"/>
</dbReference>
<dbReference type="GO" id="GO:0005829">
    <property type="term" value="C:cytosol"/>
    <property type="evidence" value="ECO:0007669"/>
    <property type="project" value="TreeGrafter"/>
</dbReference>
<dbReference type="GO" id="GO:0046872">
    <property type="term" value="F:metal ion binding"/>
    <property type="evidence" value="ECO:0007669"/>
    <property type="project" value="UniProtKB-KW"/>
</dbReference>
<comment type="subcellular location">
    <subcellularLocation>
        <location evidence="16">Cytoplasm</location>
    </subcellularLocation>
    <subcellularLocation>
        <location evidence="2 16">Endoplasmic reticulum membrane</location>
        <topology evidence="2 16">Peripheral membrane protein</topology>
    </subcellularLocation>
    <subcellularLocation>
        <location evidence="16">Microsome membrane</location>
        <topology evidence="16">Peripheral membrane protein</topology>
    </subcellularLocation>
</comment>
<keyword evidence="9 16" id="KW-0256">Endoplasmic reticulum</keyword>
<dbReference type="SMART" id="SM00516">
    <property type="entry name" value="SEC14"/>
    <property type="match status" value="1"/>
</dbReference>
<evidence type="ECO:0000256" key="2">
    <source>
        <dbReference type="ARBA" id="ARBA00004406"/>
    </source>
</evidence>
<reference evidence="18 19" key="1">
    <citation type="journal article" date="2023" name="Elife">
        <title>Identification of key yeast species and microbe-microbe interactions impacting larval growth of Drosophila in the wild.</title>
        <authorList>
            <person name="Mure A."/>
            <person name="Sugiura Y."/>
            <person name="Maeda R."/>
            <person name="Honda K."/>
            <person name="Sakurai N."/>
            <person name="Takahashi Y."/>
            <person name="Watada M."/>
            <person name="Katoh T."/>
            <person name="Gotoh A."/>
            <person name="Gotoh Y."/>
            <person name="Taniguchi I."/>
            <person name="Nakamura K."/>
            <person name="Hayashi T."/>
            <person name="Katayama T."/>
            <person name="Uemura T."/>
            <person name="Hattori Y."/>
        </authorList>
    </citation>
    <scope>NUCLEOTIDE SEQUENCE [LARGE SCALE GENOMIC DNA]</scope>
    <source>
        <strain evidence="18 19">SC-9</strain>
    </source>
</reference>
<comment type="catalytic activity">
    <reaction evidence="14">
        <text>a 1,2-diacyl-sn-glycero-3-phospho-(1D-myo-inositol)(in) = a 1,2-diacyl-sn-glycero-3-phospho-(1D-myo-inositol)(out)</text>
        <dbReference type="Rhea" id="RHEA:38691"/>
        <dbReference type="ChEBI" id="CHEBI:57880"/>
    </reaction>
    <physiologicalReaction direction="left-to-right" evidence="14">
        <dbReference type="Rhea" id="RHEA:38692"/>
    </physiologicalReaction>
</comment>
<evidence type="ECO:0000256" key="11">
    <source>
        <dbReference type="ARBA" id="ARBA00023004"/>
    </source>
</evidence>
<evidence type="ECO:0000256" key="8">
    <source>
        <dbReference type="ARBA" id="ARBA00022723"/>
    </source>
</evidence>
<dbReference type="Gene3D" id="3.40.525.10">
    <property type="entry name" value="CRAL-TRIO lipid binding domain"/>
    <property type="match status" value="1"/>
</dbReference>
<dbReference type="RefSeq" id="XP_064851097.1">
    <property type="nucleotide sequence ID" value="XM_064995025.1"/>
</dbReference>
<dbReference type="PANTHER" id="PTHR47669:SF1">
    <property type="entry name" value="PHOSPHATIDYLINOSITOL TRANSFER PROTEIN SFH5"/>
    <property type="match status" value="1"/>
</dbReference>
<dbReference type="InterPro" id="IPR001251">
    <property type="entry name" value="CRAL-TRIO_dom"/>
</dbReference>
<protein>
    <recommendedName>
        <fullName evidence="4 16">Phosphatidylinositol transfer protein SFH5</fullName>
        <shortName evidence="16">PITP SFH5</shortName>
    </recommendedName>
</protein>
<comment type="similarity">
    <text evidence="3 16">Belongs to the SFH5 family.</text>
</comment>
<organism evidence="18 19">
    <name type="scientific">Saccharomycopsis crataegensis</name>
    <dbReference type="NCBI Taxonomy" id="43959"/>
    <lineage>
        <taxon>Eukaryota</taxon>
        <taxon>Fungi</taxon>
        <taxon>Dikarya</taxon>
        <taxon>Ascomycota</taxon>
        <taxon>Saccharomycotina</taxon>
        <taxon>Saccharomycetes</taxon>
        <taxon>Saccharomycopsidaceae</taxon>
        <taxon>Saccharomycopsis</taxon>
    </lineage>
</organism>
<dbReference type="GO" id="GO:0005886">
    <property type="term" value="C:plasma membrane"/>
    <property type="evidence" value="ECO:0007669"/>
    <property type="project" value="TreeGrafter"/>
</dbReference>
<dbReference type="SUPFAM" id="SSF52087">
    <property type="entry name" value="CRAL/TRIO domain"/>
    <property type="match status" value="1"/>
</dbReference>
<dbReference type="SUPFAM" id="SSF46938">
    <property type="entry name" value="CRAL/TRIO N-terminal domain"/>
    <property type="match status" value="1"/>
</dbReference>
<comment type="cofactor">
    <cofactor evidence="1">
        <name>heme b</name>
        <dbReference type="ChEBI" id="CHEBI:60344"/>
    </cofactor>
</comment>
<evidence type="ECO:0000256" key="9">
    <source>
        <dbReference type="ARBA" id="ARBA00022824"/>
    </source>
</evidence>
<evidence type="ECO:0000313" key="18">
    <source>
        <dbReference type="EMBL" id="GMM34097.1"/>
    </source>
</evidence>
<dbReference type="CDD" id="cd00170">
    <property type="entry name" value="SEC14"/>
    <property type="match status" value="1"/>
</dbReference>
<dbReference type="AlphaFoldDB" id="A0AAV5QHM1"/>
<dbReference type="GO" id="GO:0043001">
    <property type="term" value="P:Golgi to plasma membrane protein transport"/>
    <property type="evidence" value="ECO:0007669"/>
    <property type="project" value="TreeGrafter"/>
</dbReference>
<keyword evidence="8" id="KW-0479">Metal-binding</keyword>
<keyword evidence="13 16" id="KW-0472">Membrane</keyword>
<dbReference type="GO" id="GO:0005789">
    <property type="term" value="C:endoplasmic reticulum membrane"/>
    <property type="evidence" value="ECO:0007669"/>
    <property type="project" value="UniProtKB-SubCell"/>
</dbReference>
<gene>
    <name evidence="18" type="ORF">DASC09_014220</name>
</gene>
<evidence type="ECO:0000256" key="10">
    <source>
        <dbReference type="ARBA" id="ARBA00022848"/>
    </source>
</evidence>
<dbReference type="InterPro" id="IPR036865">
    <property type="entry name" value="CRAL-TRIO_dom_sf"/>
</dbReference>
<keyword evidence="10 16" id="KW-0492">Microsome</keyword>
<accession>A0AAV5QHM1</accession>
<feature type="domain" description="CRAL-TRIO" evidence="17">
    <location>
        <begin position="95"/>
        <end position="271"/>
    </location>
</feature>
<evidence type="ECO:0000313" key="19">
    <source>
        <dbReference type="Proteomes" id="UP001360560"/>
    </source>
</evidence>
<evidence type="ECO:0000256" key="5">
    <source>
        <dbReference type="ARBA" id="ARBA00022448"/>
    </source>
</evidence>
<evidence type="ECO:0000256" key="7">
    <source>
        <dbReference type="ARBA" id="ARBA00022617"/>
    </source>
</evidence>
<keyword evidence="19" id="KW-1185">Reference proteome</keyword>
<comment type="function">
    <text evidence="15">Non-classical phosphatidylinositol (PtdIns) transfer protein (PITP), which exhibits PtdIns-binding/transfer activity in the absence of detectable PtdCho-binding/transfer activity. Regulates PtdIns(4,5)P2 homeostasis at the plasma membrane. Heme-binding protein that may play a role in organic oxidant-induced stress responses.</text>
</comment>
<evidence type="ECO:0000256" key="4">
    <source>
        <dbReference type="ARBA" id="ARBA00018320"/>
    </source>
</evidence>
<dbReference type="Pfam" id="PF00650">
    <property type="entry name" value="CRAL_TRIO"/>
    <property type="match status" value="1"/>
</dbReference>
<dbReference type="PANTHER" id="PTHR47669">
    <property type="entry name" value="PHOSPHATIDYLINOSITOL TRANSFER PROTEIN SFH5"/>
    <property type="match status" value="1"/>
</dbReference>
<dbReference type="InterPro" id="IPR036273">
    <property type="entry name" value="CRAL/TRIO_N_dom_sf"/>
</dbReference>
<dbReference type="GO" id="GO:0017157">
    <property type="term" value="P:regulation of exocytosis"/>
    <property type="evidence" value="ECO:0007669"/>
    <property type="project" value="TreeGrafter"/>
</dbReference>
<dbReference type="EMBL" id="BTFZ01000002">
    <property type="protein sequence ID" value="GMM34097.1"/>
    <property type="molecule type" value="Genomic_DNA"/>
</dbReference>